<dbReference type="InterPro" id="IPR043324">
    <property type="entry name" value="PH_PLEKHG1_G2_G3"/>
</dbReference>
<organism evidence="4 5">
    <name type="scientific">Cervus elaphus hippelaphus</name>
    <name type="common">European red deer</name>
    <dbReference type="NCBI Taxonomy" id="46360"/>
    <lineage>
        <taxon>Eukaryota</taxon>
        <taxon>Metazoa</taxon>
        <taxon>Chordata</taxon>
        <taxon>Craniata</taxon>
        <taxon>Vertebrata</taxon>
        <taxon>Euteleostomi</taxon>
        <taxon>Mammalia</taxon>
        <taxon>Eutheria</taxon>
        <taxon>Laurasiatheria</taxon>
        <taxon>Artiodactyla</taxon>
        <taxon>Ruminantia</taxon>
        <taxon>Pecora</taxon>
        <taxon>Cervidae</taxon>
        <taxon>Cervinae</taxon>
        <taxon>Cervus</taxon>
    </lineage>
</organism>
<dbReference type="InterPro" id="IPR000219">
    <property type="entry name" value="DH_dom"/>
</dbReference>
<dbReference type="PROSITE" id="PS50003">
    <property type="entry name" value="PH_DOMAIN"/>
    <property type="match status" value="1"/>
</dbReference>
<protein>
    <submittedName>
        <fullName evidence="4">PLEKHG1</fullName>
    </submittedName>
</protein>
<dbReference type="InterPro" id="IPR055251">
    <property type="entry name" value="SOS1_NGEF_PH"/>
</dbReference>
<reference evidence="4 5" key="1">
    <citation type="journal article" date="2018" name="Mol. Genet. Genomics">
        <title>The red deer Cervus elaphus genome CerEla1.0: sequencing, annotating, genes, and chromosomes.</title>
        <authorList>
            <person name="Bana N.A."/>
            <person name="Nyiri A."/>
            <person name="Nagy J."/>
            <person name="Frank K."/>
            <person name="Nagy T."/>
            <person name="Steger V."/>
            <person name="Schiller M."/>
            <person name="Lakatos P."/>
            <person name="Sugar L."/>
            <person name="Horn P."/>
            <person name="Barta E."/>
            <person name="Orosz L."/>
        </authorList>
    </citation>
    <scope>NUCLEOTIDE SEQUENCE [LARGE SCALE GENOMIC DNA]</scope>
    <source>
        <strain evidence="4">Hungarian</strain>
    </source>
</reference>
<dbReference type="Gene3D" id="1.20.900.10">
    <property type="entry name" value="Dbl homology (DH) domain"/>
    <property type="match status" value="1"/>
</dbReference>
<feature type="domain" description="PH" evidence="2">
    <location>
        <begin position="104"/>
        <end position="203"/>
    </location>
</feature>
<evidence type="ECO:0000256" key="1">
    <source>
        <dbReference type="ARBA" id="ARBA00022553"/>
    </source>
</evidence>
<dbReference type="PANTHER" id="PTHR45924">
    <property type="entry name" value="FI17866P1"/>
    <property type="match status" value="1"/>
</dbReference>
<comment type="caution">
    <text evidence="4">The sequence shown here is derived from an EMBL/GenBank/DDBJ whole genome shotgun (WGS) entry which is preliminary data.</text>
</comment>
<dbReference type="OrthoDB" id="1594986at2759"/>
<dbReference type="SUPFAM" id="SSF50729">
    <property type="entry name" value="PH domain-like"/>
    <property type="match status" value="1"/>
</dbReference>
<keyword evidence="1" id="KW-0597">Phosphoprotein</keyword>
<dbReference type="GO" id="GO:0005085">
    <property type="term" value="F:guanyl-nucleotide exchange factor activity"/>
    <property type="evidence" value="ECO:0007669"/>
    <property type="project" value="InterPro"/>
</dbReference>
<dbReference type="EMBL" id="MKHE01000026">
    <property type="protein sequence ID" value="OWK01959.1"/>
    <property type="molecule type" value="Genomic_DNA"/>
</dbReference>
<dbReference type="AlphaFoldDB" id="A0A212C7J9"/>
<dbReference type="PROSITE" id="PS50010">
    <property type="entry name" value="DH_2"/>
    <property type="match status" value="1"/>
</dbReference>
<evidence type="ECO:0000259" key="3">
    <source>
        <dbReference type="PROSITE" id="PS50010"/>
    </source>
</evidence>
<proteinExistence type="predicted"/>
<feature type="domain" description="DH" evidence="3">
    <location>
        <begin position="1"/>
        <end position="80"/>
    </location>
</feature>
<evidence type="ECO:0000313" key="5">
    <source>
        <dbReference type="Proteomes" id="UP000242450"/>
    </source>
</evidence>
<name>A0A212C7J9_CEREH</name>
<dbReference type="GO" id="GO:0031267">
    <property type="term" value="F:small GTPase binding"/>
    <property type="evidence" value="ECO:0007669"/>
    <property type="project" value="TreeGrafter"/>
</dbReference>
<sequence length="216" mass="25581">MLTECMRNKMLAKFFRERQETLKHSLPLGSYLLKPVQRILKYHLLLHEIENHLDKDTEGYDVVLDAIDTMQRVAWHINDMKRKHEHAVRLQEIQSLLTNWKGPDLTSYGELVLEGTFRLQRAKNERTLFLFDKLLLITKKRDDTFTYKAHILCGNLMLVEVIPKEPLSFSVFHYKNPKLQHTVQAKSQQDKRLWVLHLKRLILENHAAKIPAKVRP</sequence>
<dbReference type="CDD" id="cd13243">
    <property type="entry name" value="PH_PLEKHG1_G2_G3"/>
    <property type="match status" value="1"/>
</dbReference>
<dbReference type="Pfam" id="PF22697">
    <property type="entry name" value="SOS1_NGEF_PH"/>
    <property type="match status" value="1"/>
</dbReference>
<dbReference type="Proteomes" id="UP000242450">
    <property type="component" value="Chromosome 26"/>
</dbReference>
<gene>
    <name evidence="4" type="ORF">Celaphus_00019086</name>
</gene>
<dbReference type="InterPro" id="IPR035899">
    <property type="entry name" value="DBL_dom_sf"/>
</dbReference>
<dbReference type="Pfam" id="PF00621">
    <property type="entry name" value="RhoGEF"/>
    <property type="match status" value="1"/>
</dbReference>
<keyword evidence="5" id="KW-1185">Reference proteome</keyword>
<evidence type="ECO:0000259" key="2">
    <source>
        <dbReference type="PROSITE" id="PS50003"/>
    </source>
</evidence>
<dbReference type="SMART" id="SM00233">
    <property type="entry name" value="PH"/>
    <property type="match status" value="1"/>
</dbReference>
<dbReference type="InterPro" id="IPR001849">
    <property type="entry name" value="PH_domain"/>
</dbReference>
<dbReference type="Gene3D" id="2.30.29.30">
    <property type="entry name" value="Pleckstrin-homology domain (PH domain)/Phosphotyrosine-binding domain (PTB)"/>
    <property type="match status" value="1"/>
</dbReference>
<dbReference type="SUPFAM" id="SSF48065">
    <property type="entry name" value="DBL homology domain (DH-domain)"/>
    <property type="match status" value="1"/>
</dbReference>
<dbReference type="InterPro" id="IPR011993">
    <property type="entry name" value="PH-like_dom_sf"/>
</dbReference>
<accession>A0A212C7J9</accession>
<dbReference type="PANTHER" id="PTHR45924:SF1">
    <property type="entry name" value="PLECKSTRIN HOMOLOGY DOMAIN-CONTAINING FAMILY G MEMBER 1"/>
    <property type="match status" value="1"/>
</dbReference>
<dbReference type="FunFam" id="2.30.29.30:FF:000132">
    <property type="entry name" value="pleckstrin homology domain-containing family G member 2"/>
    <property type="match status" value="1"/>
</dbReference>
<evidence type="ECO:0000313" key="4">
    <source>
        <dbReference type="EMBL" id="OWK01959.1"/>
    </source>
</evidence>